<keyword evidence="2" id="KW-0238">DNA-binding</keyword>
<evidence type="ECO:0000256" key="2">
    <source>
        <dbReference type="ARBA" id="ARBA00023125"/>
    </source>
</evidence>
<dbReference type="PANTHER" id="PTHR33164:SF101">
    <property type="entry name" value="TRANSCRIPTIONAL REPRESSOR MPRA"/>
    <property type="match status" value="1"/>
</dbReference>
<feature type="domain" description="HTH marR-type" evidence="4">
    <location>
        <begin position="27"/>
        <end position="160"/>
    </location>
</feature>
<evidence type="ECO:0000256" key="1">
    <source>
        <dbReference type="ARBA" id="ARBA00023015"/>
    </source>
</evidence>
<dbReference type="SUPFAM" id="SSF46785">
    <property type="entry name" value="Winged helix' DNA-binding domain"/>
    <property type="match status" value="1"/>
</dbReference>
<dbReference type="Proteomes" id="UP000063699">
    <property type="component" value="Chromosome"/>
</dbReference>
<proteinExistence type="predicted"/>
<dbReference type="KEGG" id="kphy:AOZ06_45935"/>
<keyword evidence="6" id="KW-1185">Reference proteome</keyword>
<organism evidence="5 6">
    <name type="scientific">Kibdelosporangium phytohabitans</name>
    <dbReference type="NCBI Taxonomy" id="860235"/>
    <lineage>
        <taxon>Bacteria</taxon>
        <taxon>Bacillati</taxon>
        <taxon>Actinomycetota</taxon>
        <taxon>Actinomycetes</taxon>
        <taxon>Pseudonocardiales</taxon>
        <taxon>Pseudonocardiaceae</taxon>
        <taxon>Kibdelosporangium</taxon>
    </lineage>
</organism>
<evidence type="ECO:0000313" key="5">
    <source>
        <dbReference type="EMBL" id="ALG13233.1"/>
    </source>
</evidence>
<keyword evidence="1" id="KW-0805">Transcription regulation</keyword>
<dbReference type="AlphaFoldDB" id="A0A0N9I5A3"/>
<name>A0A0N9I5A3_9PSEU</name>
<dbReference type="EMBL" id="CP012752">
    <property type="protein sequence ID" value="ALG13233.1"/>
    <property type="molecule type" value="Genomic_DNA"/>
</dbReference>
<dbReference type="GO" id="GO:0006950">
    <property type="term" value="P:response to stress"/>
    <property type="evidence" value="ECO:0007669"/>
    <property type="project" value="TreeGrafter"/>
</dbReference>
<dbReference type="InterPro" id="IPR036390">
    <property type="entry name" value="WH_DNA-bd_sf"/>
</dbReference>
<dbReference type="GO" id="GO:0003700">
    <property type="term" value="F:DNA-binding transcription factor activity"/>
    <property type="evidence" value="ECO:0007669"/>
    <property type="project" value="InterPro"/>
</dbReference>
<evidence type="ECO:0000313" key="6">
    <source>
        <dbReference type="Proteomes" id="UP000063699"/>
    </source>
</evidence>
<dbReference type="Pfam" id="PF12802">
    <property type="entry name" value="MarR_2"/>
    <property type="match status" value="1"/>
</dbReference>
<dbReference type="SMART" id="SM00347">
    <property type="entry name" value="HTH_MARR"/>
    <property type="match status" value="1"/>
</dbReference>
<dbReference type="InterPro" id="IPR023187">
    <property type="entry name" value="Tscrpt_reg_MarR-type_CS"/>
</dbReference>
<reference evidence="5 6" key="1">
    <citation type="submission" date="2015-07" db="EMBL/GenBank/DDBJ databases">
        <title>Genome sequencing of Kibdelosporangium phytohabitans.</title>
        <authorList>
            <person name="Qin S."/>
            <person name="Xing K."/>
        </authorList>
    </citation>
    <scope>NUCLEOTIDE SEQUENCE [LARGE SCALE GENOMIC DNA]</scope>
    <source>
        <strain evidence="5 6">KLBMP1111</strain>
    </source>
</reference>
<dbReference type="RefSeq" id="WP_054295122.1">
    <property type="nucleotide sequence ID" value="NZ_CP012752.1"/>
</dbReference>
<dbReference type="PROSITE" id="PS01117">
    <property type="entry name" value="HTH_MARR_1"/>
    <property type="match status" value="1"/>
</dbReference>
<gene>
    <name evidence="5" type="ORF">AOZ06_45935</name>
</gene>
<protein>
    <submittedName>
        <fullName evidence="5">MarR family transcriptional regulator</fullName>
    </submittedName>
</protein>
<sequence length="167" mass="18475">MTSRPLPFDPIARAAELWEERIGPSDAMAAVTSVMRVQQIIQSAVDGALRPHGLTFARYEALVLLSFSKRGSLPMRVMGERLQLHPTSVTNIVDRLEADGLVKRTPHPTDRRTTLTEITQAGRERREAATTAVTGIDFGLRGLTPRQTRQLSDLLAKVRKSVGDFTD</sequence>
<dbReference type="Gene3D" id="1.10.10.10">
    <property type="entry name" value="Winged helix-like DNA-binding domain superfamily/Winged helix DNA-binding domain"/>
    <property type="match status" value="1"/>
</dbReference>
<dbReference type="PROSITE" id="PS50995">
    <property type="entry name" value="HTH_MARR_2"/>
    <property type="match status" value="1"/>
</dbReference>
<dbReference type="OrthoDB" id="3296622at2"/>
<dbReference type="InterPro" id="IPR036388">
    <property type="entry name" value="WH-like_DNA-bd_sf"/>
</dbReference>
<dbReference type="STRING" id="860235.AOZ06_45935"/>
<evidence type="ECO:0000259" key="4">
    <source>
        <dbReference type="PROSITE" id="PS50995"/>
    </source>
</evidence>
<dbReference type="InterPro" id="IPR039422">
    <property type="entry name" value="MarR/SlyA-like"/>
</dbReference>
<dbReference type="GO" id="GO:0003677">
    <property type="term" value="F:DNA binding"/>
    <property type="evidence" value="ECO:0007669"/>
    <property type="project" value="UniProtKB-KW"/>
</dbReference>
<accession>A0A0N9I5A3</accession>
<dbReference type="InterPro" id="IPR000835">
    <property type="entry name" value="HTH_MarR-typ"/>
</dbReference>
<dbReference type="PRINTS" id="PR00598">
    <property type="entry name" value="HTHMARR"/>
</dbReference>
<keyword evidence="3" id="KW-0804">Transcription</keyword>
<evidence type="ECO:0000256" key="3">
    <source>
        <dbReference type="ARBA" id="ARBA00023163"/>
    </source>
</evidence>
<dbReference type="PANTHER" id="PTHR33164">
    <property type="entry name" value="TRANSCRIPTIONAL REGULATOR, MARR FAMILY"/>
    <property type="match status" value="1"/>
</dbReference>